<dbReference type="AlphaFoldDB" id="A0A423V8H8"/>
<comment type="caution">
    <text evidence="2">The sequence shown here is derived from an EMBL/GenBank/DDBJ whole genome shotgun (WGS) entry which is preliminary data.</text>
</comment>
<keyword evidence="3" id="KW-1185">Reference proteome</keyword>
<sequence>MGDLGDYRKTGVVFHDPGSEAKGTKEAISAVPGTPDEGGIQVDKVRLGWAPQGIGNLADWSVAMFKTQQL</sequence>
<evidence type="ECO:0000256" key="1">
    <source>
        <dbReference type="SAM" id="MobiDB-lite"/>
    </source>
</evidence>
<protein>
    <submittedName>
        <fullName evidence="2">Uncharacterized protein</fullName>
    </submittedName>
</protein>
<name>A0A423V8H8_9PEZI</name>
<organism evidence="2 3">
    <name type="scientific">Cytospora schulzeri</name>
    <dbReference type="NCBI Taxonomy" id="448051"/>
    <lineage>
        <taxon>Eukaryota</taxon>
        <taxon>Fungi</taxon>
        <taxon>Dikarya</taxon>
        <taxon>Ascomycota</taxon>
        <taxon>Pezizomycotina</taxon>
        <taxon>Sordariomycetes</taxon>
        <taxon>Sordariomycetidae</taxon>
        <taxon>Diaporthales</taxon>
        <taxon>Cytosporaceae</taxon>
        <taxon>Cytospora</taxon>
    </lineage>
</organism>
<evidence type="ECO:0000313" key="3">
    <source>
        <dbReference type="Proteomes" id="UP000283895"/>
    </source>
</evidence>
<feature type="region of interest" description="Disordered" evidence="1">
    <location>
        <begin position="1"/>
        <end position="37"/>
    </location>
</feature>
<proteinExistence type="predicted"/>
<gene>
    <name evidence="2" type="ORF">VMCG_10740</name>
</gene>
<evidence type="ECO:0000313" key="2">
    <source>
        <dbReference type="EMBL" id="ROV87123.1"/>
    </source>
</evidence>
<dbReference type="Proteomes" id="UP000283895">
    <property type="component" value="Unassembled WGS sequence"/>
</dbReference>
<accession>A0A423V8H8</accession>
<dbReference type="EMBL" id="LKEA01000105">
    <property type="protein sequence ID" value="ROV87123.1"/>
    <property type="molecule type" value="Genomic_DNA"/>
</dbReference>
<reference evidence="2 3" key="1">
    <citation type="submission" date="2015-09" db="EMBL/GenBank/DDBJ databases">
        <title>Host preference determinants of Valsa canker pathogens revealed by comparative genomics.</title>
        <authorList>
            <person name="Yin Z."/>
            <person name="Huang L."/>
        </authorList>
    </citation>
    <scope>NUCLEOTIDE SEQUENCE [LARGE SCALE GENOMIC DNA]</scope>
    <source>
        <strain evidence="2 3">03-1</strain>
    </source>
</reference>